<dbReference type="AlphaFoldDB" id="A0A0M0K9L4"/>
<protein>
    <submittedName>
        <fullName evidence="2">Uncharacterized protein</fullName>
    </submittedName>
</protein>
<comment type="caution">
    <text evidence="2">The sequence shown here is derived from an EMBL/GenBank/DDBJ whole genome shotgun (WGS) entry which is preliminary data.</text>
</comment>
<keyword evidence="1" id="KW-0732">Signal</keyword>
<reference evidence="3" key="1">
    <citation type="journal article" date="2015" name="PLoS Genet.">
        <title>Genome Sequence and Transcriptome Analyses of Chrysochromulina tobin: Metabolic Tools for Enhanced Algal Fitness in the Prominent Order Prymnesiales (Haptophyceae).</title>
        <authorList>
            <person name="Hovde B.T."/>
            <person name="Deodato C.R."/>
            <person name="Hunsperger H.M."/>
            <person name="Ryken S.A."/>
            <person name="Yost W."/>
            <person name="Jha R.K."/>
            <person name="Patterson J."/>
            <person name="Monnat R.J. Jr."/>
            <person name="Barlow S.B."/>
            <person name="Starkenburg S.R."/>
            <person name="Cattolico R.A."/>
        </authorList>
    </citation>
    <scope>NUCLEOTIDE SEQUENCE</scope>
    <source>
        <strain evidence="3">CCMP291</strain>
    </source>
</reference>
<dbReference type="EMBL" id="JWZX01000983">
    <property type="protein sequence ID" value="KOO35103.1"/>
    <property type="molecule type" value="Genomic_DNA"/>
</dbReference>
<keyword evidence="3" id="KW-1185">Reference proteome</keyword>
<evidence type="ECO:0000313" key="2">
    <source>
        <dbReference type="EMBL" id="KOO35103.1"/>
    </source>
</evidence>
<dbReference type="Proteomes" id="UP000037460">
    <property type="component" value="Unassembled WGS sequence"/>
</dbReference>
<feature type="signal peptide" evidence="1">
    <location>
        <begin position="1"/>
        <end position="21"/>
    </location>
</feature>
<accession>A0A0M0K9L4</accession>
<proteinExistence type="predicted"/>
<feature type="chain" id="PRO_5005602455" evidence="1">
    <location>
        <begin position="22"/>
        <end position="88"/>
    </location>
</feature>
<gene>
    <name evidence="2" type="ORF">Ctob_015451</name>
</gene>
<evidence type="ECO:0000256" key="1">
    <source>
        <dbReference type="SAM" id="SignalP"/>
    </source>
</evidence>
<evidence type="ECO:0000313" key="3">
    <source>
        <dbReference type="Proteomes" id="UP000037460"/>
    </source>
</evidence>
<feature type="non-terminal residue" evidence="2">
    <location>
        <position position="1"/>
    </location>
</feature>
<name>A0A0M0K9L4_9EUKA</name>
<organism evidence="2 3">
    <name type="scientific">Chrysochromulina tobinii</name>
    <dbReference type="NCBI Taxonomy" id="1460289"/>
    <lineage>
        <taxon>Eukaryota</taxon>
        <taxon>Haptista</taxon>
        <taxon>Haptophyta</taxon>
        <taxon>Prymnesiophyceae</taxon>
        <taxon>Prymnesiales</taxon>
        <taxon>Chrysochromulinaceae</taxon>
        <taxon>Chrysochromulina</taxon>
    </lineage>
</organism>
<sequence>AIFSFGCALVIAAIFLYGSSAQTPQELCESLGGTWPCAVPKANRDYKELLLRSPRDLLSFVQLLSLIPSRDDLAKHEISRISAVVHEA</sequence>